<dbReference type="PANTHER" id="PTHR11014">
    <property type="entry name" value="PEPTIDASE M20 FAMILY MEMBER"/>
    <property type="match status" value="1"/>
</dbReference>
<dbReference type="Pfam" id="PF07687">
    <property type="entry name" value="M20_dimer"/>
    <property type="match status" value="1"/>
</dbReference>
<dbReference type="PANTHER" id="PTHR11014:SF63">
    <property type="entry name" value="METALLOPEPTIDASE, PUTATIVE (AFU_ORTHOLOGUE AFUA_6G09600)-RELATED"/>
    <property type="match status" value="1"/>
</dbReference>
<accession>A0ABQ1XTC9</accession>
<evidence type="ECO:0000313" key="4">
    <source>
        <dbReference type="EMBL" id="GGH02328.1"/>
    </source>
</evidence>
<feature type="signal peptide" evidence="2">
    <location>
        <begin position="1"/>
        <end position="20"/>
    </location>
</feature>
<comment type="caution">
    <text evidence="4">The sequence shown here is derived from an EMBL/GenBank/DDBJ whole genome shotgun (WGS) entry which is preliminary data.</text>
</comment>
<evidence type="ECO:0000313" key="5">
    <source>
        <dbReference type="Proteomes" id="UP000648722"/>
    </source>
</evidence>
<dbReference type="SUPFAM" id="SSF55031">
    <property type="entry name" value="Bacterial exopeptidase dimerisation domain"/>
    <property type="match status" value="1"/>
</dbReference>
<dbReference type="NCBIfam" id="TIGR01891">
    <property type="entry name" value="amidohydrolases"/>
    <property type="match status" value="1"/>
</dbReference>
<gene>
    <name evidence="4" type="ORF">GCM10007420_18190</name>
</gene>
<dbReference type="InterPro" id="IPR002933">
    <property type="entry name" value="Peptidase_M20"/>
</dbReference>
<keyword evidence="2" id="KW-0732">Signal</keyword>
<sequence>MRTLVSALALAASLAMPAVAQDDLSEALQSDWDAHLRPLYEHFHANPELSFMEFETAARLAAELRDAGYEVTENVGRTGIVAVMENGEGPVVLMRADMDGLPVREQTPLEYASTVIGQDRMGNEFPVMHACAHDTHMTALVGAARWMSENREAWSGTLVLIGQPAEEVGLGAYAMLEEGLYERFPVPDAVISHHTWGYVPAGQIRYVPGFAMANVDTVDLRIRGIGAHGASPHLGRDPVVLGAQIVTALQTLVSRELSPFDTGVVTVGAFNAGTKHNIISDEAHLQITVRSYTDEVRERLLTGIERIARGTAMAAGLPEELMPVMEIDEVYTPALYNDPALSDRAGAVLTRRFGDAVDTASPVTGGEDFARYGRTEHDVPIFMFWVGGSPQSVWDAAQAQGETPPANHSPFYYPDAQSAVTMAAEGMTLIALDLFENGVP</sequence>
<protein>
    <submittedName>
        <fullName evidence="4">Amidohydrolase</fullName>
    </submittedName>
</protein>
<keyword evidence="5" id="KW-1185">Reference proteome</keyword>
<dbReference type="Gene3D" id="3.30.70.360">
    <property type="match status" value="1"/>
</dbReference>
<dbReference type="Gene3D" id="3.40.630.10">
    <property type="entry name" value="Zn peptidases"/>
    <property type="match status" value="1"/>
</dbReference>
<feature type="chain" id="PRO_5046971099" evidence="2">
    <location>
        <begin position="21"/>
        <end position="440"/>
    </location>
</feature>
<dbReference type="InterPro" id="IPR011650">
    <property type="entry name" value="Peptidase_M20_dimer"/>
</dbReference>
<reference evidence="5" key="1">
    <citation type="journal article" date="2019" name="Int. J. Syst. Evol. Microbiol.">
        <title>The Global Catalogue of Microorganisms (GCM) 10K type strain sequencing project: providing services to taxonomists for standard genome sequencing and annotation.</title>
        <authorList>
            <consortium name="The Broad Institute Genomics Platform"/>
            <consortium name="The Broad Institute Genome Sequencing Center for Infectious Disease"/>
            <person name="Wu L."/>
            <person name="Ma J."/>
        </authorList>
    </citation>
    <scope>NUCLEOTIDE SEQUENCE [LARGE SCALE GENOMIC DNA]</scope>
    <source>
        <strain evidence="5">CGMCC 1.12766</strain>
    </source>
</reference>
<dbReference type="InterPro" id="IPR017439">
    <property type="entry name" value="Amidohydrolase"/>
</dbReference>
<dbReference type="SUPFAM" id="SSF53187">
    <property type="entry name" value="Zn-dependent exopeptidases"/>
    <property type="match status" value="1"/>
</dbReference>
<dbReference type="PIRSF" id="PIRSF005962">
    <property type="entry name" value="Pept_M20D_amidohydro"/>
    <property type="match status" value="1"/>
</dbReference>
<evidence type="ECO:0000259" key="3">
    <source>
        <dbReference type="Pfam" id="PF07687"/>
    </source>
</evidence>
<evidence type="ECO:0000256" key="1">
    <source>
        <dbReference type="ARBA" id="ARBA00022801"/>
    </source>
</evidence>
<organism evidence="4 5">
    <name type="scientific">Glycocaulis albus</name>
    <dbReference type="NCBI Taxonomy" id="1382801"/>
    <lineage>
        <taxon>Bacteria</taxon>
        <taxon>Pseudomonadati</taxon>
        <taxon>Pseudomonadota</taxon>
        <taxon>Alphaproteobacteria</taxon>
        <taxon>Maricaulales</taxon>
        <taxon>Maricaulaceae</taxon>
        <taxon>Glycocaulis</taxon>
    </lineage>
</organism>
<evidence type="ECO:0000256" key="2">
    <source>
        <dbReference type="SAM" id="SignalP"/>
    </source>
</evidence>
<dbReference type="Proteomes" id="UP000648722">
    <property type="component" value="Unassembled WGS sequence"/>
</dbReference>
<keyword evidence="1" id="KW-0378">Hydrolase</keyword>
<dbReference type="RefSeq" id="WP_188452257.1">
    <property type="nucleotide sequence ID" value="NZ_BMFS01000007.1"/>
</dbReference>
<name>A0ABQ1XTC9_9PROT</name>
<feature type="domain" description="Peptidase M20 dimerisation" evidence="3">
    <location>
        <begin position="216"/>
        <end position="309"/>
    </location>
</feature>
<proteinExistence type="predicted"/>
<dbReference type="EMBL" id="BMFS01000007">
    <property type="protein sequence ID" value="GGH02328.1"/>
    <property type="molecule type" value="Genomic_DNA"/>
</dbReference>
<dbReference type="Pfam" id="PF01546">
    <property type="entry name" value="Peptidase_M20"/>
    <property type="match status" value="1"/>
</dbReference>
<dbReference type="InterPro" id="IPR036264">
    <property type="entry name" value="Bact_exopeptidase_dim_dom"/>
</dbReference>